<comment type="similarity">
    <text evidence="1">Belongs to the transferase hexapeptide repeat family.</text>
</comment>
<keyword evidence="2 4" id="KW-0808">Transferase</keyword>
<dbReference type="SUPFAM" id="SSF51161">
    <property type="entry name" value="Trimeric LpxA-like enzymes"/>
    <property type="match status" value="1"/>
</dbReference>
<evidence type="ECO:0000256" key="3">
    <source>
        <dbReference type="SAM" id="Phobius"/>
    </source>
</evidence>
<keyword evidence="3" id="KW-0472">Membrane</keyword>
<keyword evidence="5" id="KW-1185">Reference proteome</keyword>
<dbReference type="InterPro" id="IPR051159">
    <property type="entry name" value="Hexapeptide_acetyltransf"/>
</dbReference>
<dbReference type="InterPro" id="IPR011004">
    <property type="entry name" value="Trimer_LpxA-like_sf"/>
</dbReference>
<dbReference type="EMBL" id="CP009043">
    <property type="protein sequence ID" value="AII14029.1"/>
    <property type="molecule type" value="Genomic_DNA"/>
</dbReference>
<dbReference type="InterPro" id="IPR001451">
    <property type="entry name" value="Hexapep"/>
</dbReference>
<reference evidence="5" key="1">
    <citation type="journal article" date="2014" name="Genome Announc.">
        <title>Complete Genome Sequence of Campylobacter iguaniorum Strain 1485ET, Isolated from a Bearded Dragon (Pogona vitticeps).</title>
        <authorList>
            <person name="Gilbert M.J."/>
            <person name="Miller W.G."/>
            <person name="Yee E."/>
            <person name="Kik M."/>
            <person name="Wagenaar J.A."/>
            <person name="Duim B."/>
        </authorList>
    </citation>
    <scope>NUCLEOTIDE SEQUENCE [LARGE SCALE GENOMIC DNA]</scope>
    <source>
        <strain evidence="5">1485E</strain>
    </source>
</reference>
<organism evidence="4 5">
    <name type="scientific">Campylobacter iguaniorum</name>
    <dbReference type="NCBI Taxonomy" id="1244531"/>
    <lineage>
        <taxon>Bacteria</taxon>
        <taxon>Pseudomonadati</taxon>
        <taxon>Campylobacterota</taxon>
        <taxon>Epsilonproteobacteria</taxon>
        <taxon>Campylobacterales</taxon>
        <taxon>Campylobacteraceae</taxon>
        <taxon>Campylobacter</taxon>
    </lineage>
</organism>
<protein>
    <submittedName>
        <fullName evidence="4">Maltose O-acyltransferase (MAT)-like acetyltransferase</fullName>
    </submittedName>
</protein>
<dbReference type="PANTHER" id="PTHR23416">
    <property type="entry name" value="SIALIC ACID SYNTHASE-RELATED"/>
    <property type="match status" value="1"/>
</dbReference>
<dbReference type="PANTHER" id="PTHR23416:SF23">
    <property type="entry name" value="ACETYLTRANSFERASE C18B11.09C-RELATED"/>
    <property type="match status" value="1"/>
</dbReference>
<evidence type="ECO:0000256" key="2">
    <source>
        <dbReference type="ARBA" id="ARBA00022679"/>
    </source>
</evidence>
<name>A0A076FDX0_9BACT</name>
<evidence type="ECO:0000256" key="1">
    <source>
        <dbReference type="ARBA" id="ARBA00007274"/>
    </source>
</evidence>
<gene>
    <name evidence="4" type="ORF">CIG1485E_0151</name>
</gene>
<dbReference type="GO" id="GO:0008374">
    <property type="term" value="F:O-acyltransferase activity"/>
    <property type="evidence" value="ECO:0007669"/>
    <property type="project" value="TreeGrafter"/>
</dbReference>
<evidence type="ECO:0000313" key="5">
    <source>
        <dbReference type="Proteomes" id="UP000028486"/>
    </source>
</evidence>
<dbReference type="Proteomes" id="UP000028486">
    <property type="component" value="Chromosome"/>
</dbReference>
<keyword evidence="3" id="KW-0812">Transmembrane</keyword>
<dbReference type="RefSeq" id="WP_051870888.1">
    <property type="nucleotide sequence ID" value="NZ_CP009043.1"/>
</dbReference>
<dbReference type="HOGENOM" id="CLU_051638_7_3_7"/>
<dbReference type="AlphaFoldDB" id="A0A076FDX0"/>
<dbReference type="Pfam" id="PF00132">
    <property type="entry name" value="Hexapep"/>
    <property type="match status" value="1"/>
</dbReference>
<dbReference type="eggNOG" id="COG0110">
    <property type="taxonomic scope" value="Bacteria"/>
</dbReference>
<dbReference type="KEGG" id="caj:CIG1485E_0151"/>
<sequence length="180" mass="20901">MVLFIKKYFFKQAFLCYSYFLHIMFFIMDMMPFFIRDIFFKFSFKKYGQSVIIDYKTFFRYMNKIQIGNFVSINRGCEFYTSADNGGSIIDIKDHVIFSPNVKIYSAGHDYKYLDLPDTSGDIIIKEHVWIGANSIVLQGVTIGEYSIISANSIVTKDVEPYSIVSGIPARVRKQRVLYG</sequence>
<evidence type="ECO:0000313" key="4">
    <source>
        <dbReference type="EMBL" id="AII14029.1"/>
    </source>
</evidence>
<keyword evidence="3" id="KW-1133">Transmembrane helix</keyword>
<keyword evidence="4" id="KW-0012">Acyltransferase</keyword>
<feature type="transmembrane region" description="Helical" evidence="3">
    <location>
        <begin position="12"/>
        <end position="35"/>
    </location>
</feature>
<dbReference type="Gene3D" id="2.160.10.10">
    <property type="entry name" value="Hexapeptide repeat proteins"/>
    <property type="match status" value="1"/>
</dbReference>
<dbReference type="GO" id="GO:0005829">
    <property type="term" value="C:cytosol"/>
    <property type="evidence" value="ECO:0007669"/>
    <property type="project" value="TreeGrafter"/>
</dbReference>
<accession>A0A076FDX0</accession>
<dbReference type="CDD" id="cd04647">
    <property type="entry name" value="LbH_MAT_like"/>
    <property type="match status" value="1"/>
</dbReference>
<proteinExistence type="inferred from homology"/>